<feature type="domain" description="Flavodoxin-like" evidence="3">
    <location>
        <begin position="75"/>
        <end position="228"/>
    </location>
</feature>
<name>A0ABS6TC65_9ENTE</name>
<feature type="chain" id="PRO_5047448693" evidence="2">
    <location>
        <begin position="25"/>
        <end position="228"/>
    </location>
</feature>
<comment type="caution">
    <text evidence="4">The sequence shown here is derived from an EMBL/GenBank/DDBJ whole genome shotgun (WGS) entry which is preliminary data.</text>
</comment>
<proteinExistence type="predicted"/>
<keyword evidence="5" id="KW-1185">Reference proteome</keyword>
<evidence type="ECO:0000256" key="1">
    <source>
        <dbReference type="SAM" id="MobiDB-lite"/>
    </source>
</evidence>
<dbReference type="InterPro" id="IPR008254">
    <property type="entry name" value="Flavodoxin/NO_synth"/>
</dbReference>
<evidence type="ECO:0000313" key="4">
    <source>
        <dbReference type="EMBL" id="MBV7390511.1"/>
    </source>
</evidence>
<dbReference type="RefSeq" id="WP_218325573.1">
    <property type="nucleotide sequence ID" value="NZ_JAHUZB010000003.1"/>
</dbReference>
<dbReference type="InterPro" id="IPR001226">
    <property type="entry name" value="Flavodoxin_CS"/>
</dbReference>
<dbReference type="PANTHER" id="PTHR39201">
    <property type="entry name" value="EXPORTED PROTEIN-RELATED"/>
    <property type="match status" value="1"/>
</dbReference>
<evidence type="ECO:0000313" key="5">
    <source>
        <dbReference type="Proteomes" id="UP000774130"/>
    </source>
</evidence>
<keyword evidence="2" id="KW-0732">Signal</keyword>
<dbReference type="Proteomes" id="UP000774130">
    <property type="component" value="Unassembled WGS sequence"/>
</dbReference>
<feature type="region of interest" description="Disordered" evidence="1">
    <location>
        <begin position="23"/>
        <end position="68"/>
    </location>
</feature>
<dbReference type="PROSITE" id="PS51257">
    <property type="entry name" value="PROKAR_LIPOPROTEIN"/>
    <property type="match status" value="1"/>
</dbReference>
<evidence type="ECO:0000256" key="2">
    <source>
        <dbReference type="SAM" id="SignalP"/>
    </source>
</evidence>
<reference evidence="4 5" key="1">
    <citation type="submission" date="2021-06" db="EMBL/GenBank/DDBJ databases">
        <title>Enterococcus alishanensis sp. nov., a novel lactic acid bacterium isolated from fresh coffee beans.</title>
        <authorList>
            <person name="Chen Y.-S."/>
        </authorList>
    </citation>
    <scope>NUCLEOTIDE SEQUENCE [LARGE SCALE GENOMIC DNA]</scope>
    <source>
        <strain evidence="4 5">ALS3</strain>
    </source>
</reference>
<accession>A0ABS6TC65</accession>
<dbReference type="PROSITE" id="PS50902">
    <property type="entry name" value="FLAVODOXIN_LIKE"/>
    <property type="match status" value="1"/>
</dbReference>
<evidence type="ECO:0000259" key="3">
    <source>
        <dbReference type="PROSITE" id="PS50902"/>
    </source>
</evidence>
<dbReference type="EMBL" id="JAHUZB010000003">
    <property type="protein sequence ID" value="MBV7390511.1"/>
    <property type="molecule type" value="Genomic_DNA"/>
</dbReference>
<feature type="signal peptide" evidence="2">
    <location>
        <begin position="1"/>
        <end position="24"/>
    </location>
</feature>
<sequence length="228" mass="24883">MKLKKQTIVALTSFLFILTGCQTGNTEDSETSNTNENTQTSETRQRQTGRGAESDGQDTNADADPTRILTEDADAIVIYFSRGGNTEDLANMIQQESNADILELTVADPYPADYEETVERANQERETENYPELSVEIPDLNQYQTIYLGSPTWGMSLSSPVTTFLQENGGALSGKTIAFFNTNAGYGVGSSEDQLAQLVPDANLRASLSMEDVEVPDSQSAVEAWVNQ</sequence>
<feature type="compositionally biased region" description="Low complexity" evidence="1">
    <location>
        <begin position="23"/>
        <end position="42"/>
    </location>
</feature>
<protein>
    <submittedName>
        <fullName evidence="4">Flavodoxin</fullName>
    </submittedName>
</protein>
<gene>
    <name evidence="4" type="ORF">KUA55_07455</name>
</gene>
<dbReference type="PANTHER" id="PTHR39201:SF1">
    <property type="entry name" value="FLAVODOXIN-LIKE DOMAIN-CONTAINING PROTEIN"/>
    <property type="match status" value="1"/>
</dbReference>
<dbReference type="PROSITE" id="PS00201">
    <property type="entry name" value="FLAVODOXIN"/>
    <property type="match status" value="1"/>
</dbReference>
<organism evidence="4 5">
    <name type="scientific">Enterococcus alishanensis</name>
    <dbReference type="NCBI Taxonomy" id="1303817"/>
    <lineage>
        <taxon>Bacteria</taxon>
        <taxon>Bacillati</taxon>
        <taxon>Bacillota</taxon>
        <taxon>Bacilli</taxon>
        <taxon>Lactobacillales</taxon>
        <taxon>Enterococcaceae</taxon>
        <taxon>Enterococcus</taxon>
    </lineage>
</organism>
<dbReference type="Pfam" id="PF12682">
    <property type="entry name" value="Flavodoxin_4"/>
    <property type="match status" value="1"/>
</dbReference>